<evidence type="ECO:0000313" key="2">
    <source>
        <dbReference type="Proteomes" id="UP000276133"/>
    </source>
</evidence>
<evidence type="ECO:0000313" key="1">
    <source>
        <dbReference type="EMBL" id="RMZ99769.1"/>
    </source>
</evidence>
<gene>
    <name evidence="1" type="ORF">BpHYR1_006625</name>
</gene>
<comment type="caution">
    <text evidence="1">The sequence shown here is derived from an EMBL/GenBank/DDBJ whole genome shotgun (WGS) entry which is preliminary data.</text>
</comment>
<proteinExistence type="predicted"/>
<protein>
    <submittedName>
        <fullName evidence="1">Uncharacterized protein</fullName>
    </submittedName>
</protein>
<dbReference type="EMBL" id="REGN01010065">
    <property type="protein sequence ID" value="RMZ99769.1"/>
    <property type="molecule type" value="Genomic_DNA"/>
</dbReference>
<dbReference type="AlphaFoldDB" id="A0A3M7PL34"/>
<keyword evidence="2" id="KW-1185">Reference proteome</keyword>
<accession>A0A3M7PL34</accession>
<name>A0A3M7PL34_BRAPC</name>
<organism evidence="1 2">
    <name type="scientific">Brachionus plicatilis</name>
    <name type="common">Marine rotifer</name>
    <name type="synonym">Brachionus muelleri</name>
    <dbReference type="NCBI Taxonomy" id="10195"/>
    <lineage>
        <taxon>Eukaryota</taxon>
        <taxon>Metazoa</taxon>
        <taxon>Spiralia</taxon>
        <taxon>Gnathifera</taxon>
        <taxon>Rotifera</taxon>
        <taxon>Eurotatoria</taxon>
        <taxon>Monogononta</taxon>
        <taxon>Pseudotrocha</taxon>
        <taxon>Ploima</taxon>
        <taxon>Brachionidae</taxon>
        <taxon>Brachionus</taxon>
    </lineage>
</organism>
<dbReference type="Proteomes" id="UP000276133">
    <property type="component" value="Unassembled WGS sequence"/>
</dbReference>
<reference evidence="1 2" key="1">
    <citation type="journal article" date="2018" name="Sci. Rep.">
        <title>Genomic signatures of local adaptation to the degree of environmental predictability in rotifers.</title>
        <authorList>
            <person name="Franch-Gras L."/>
            <person name="Hahn C."/>
            <person name="Garcia-Roger E.M."/>
            <person name="Carmona M.J."/>
            <person name="Serra M."/>
            <person name="Gomez A."/>
        </authorList>
    </citation>
    <scope>NUCLEOTIDE SEQUENCE [LARGE SCALE GENOMIC DNA]</scope>
    <source>
        <strain evidence="1">HYR1</strain>
    </source>
</reference>
<sequence length="104" mass="12586">MGYRYPRRRLCAIISYLWYYPWYVKRDKRHTNLKLAESYLTEESKVHASLCIYFSSFLNKNKNFFANTAYYEVFKEYHYETGSSVYVISISVISFMIVDLQNNK</sequence>